<sequence length="311" mass="33825">MGNEFVEHPSHSAEYFGDTRDNWWNPDYVALLARRWRLDQVREVLDVGCGVGHWGRVLGGVLPGEARITGVDRDPFWVAKAAERAAARGEAERFRYQVGVAEQLPFERDRFDLVTCQTVLIHAADPGVMLADMIRVVKPGGLVAVAEPNNVADTLLNAAMVHAPVDQVLALVHMQLLCERGKAALGEGHNSIGELLPALFAERGLTDIQVHLNDKASLVLPPYTSAEQRATVEEISDFARREFWIWSRADTLRYFIAGGGEERSFEGAWAAAMAASRRRAEAIAEGTYSSAGGAITYLVSGRKAAASSGGA</sequence>
<name>A0A2L0EPB8_SORCE</name>
<reference evidence="2 3" key="1">
    <citation type="submission" date="2015-09" db="EMBL/GenBank/DDBJ databases">
        <title>Sorangium comparison.</title>
        <authorList>
            <person name="Zaburannyi N."/>
            <person name="Bunk B."/>
            <person name="Overmann J."/>
            <person name="Mueller R."/>
        </authorList>
    </citation>
    <scope>NUCLEOTIDE SEQUENCE [LARGE SCALE GENOMIC DNA]</scope>
    <source>
        <strain evidence="2 3">So ce26</strain>
    </source>
</reference>
<evidence type="ECO:0000313" key="3">
    <source>
        <dbReference type="Proteomes" id="UP000238348"/>
    </source>
</evidence>
<evidence type="ECO:0000313" key="2">
    <source>
        <dbReference type="EMBL" id="AUX41139.1"/>
    </source>
</evidence>
<dbReference type="EMBL" id="CP012673">
    <property type="protein sequence ID" value="AUX41139.1"/>
    <property type="molecule type" value="Genomic_DNA"/>
</dbReference>
<dbReference type="OrthoDB" id="5449367at2"/>
<keyword evidence="2" id="KW-0808">Transferase</keyword>
<protein>
    <submittedName>
        <fullName evidence="2">SAM-dependent methyltransferase</fullName>
    </submittedName>
</protein>
<dbReference type="CDD" id="cd02440">
    <property type="entry name" value="AdoMet_MTases"/>
    <property type="match status" value="1"/>
</dbReference>
<feature type="domain" description="Methyltransferase" evidence="1">
    <location>
        <begin position="43"/>
        <end position="154"/>
    </location>
</feature>
<dbReference type="PANTHER" id="PTHR43464">
    <property type="entry name" value="METHYLTRANSFERASE"/>
    <property type="match status" value="1"/>
</dbReference>
<proteinExistence type="predicted"/>
<dbReference type="InterPro" id="IPR025714">
    <property type="entry name" value="Methyltranfer_dom"/>
</dbReference>
<dbReference type="GO" id="GO:0032259">
    <property type="term" value="P:methylation"/>
    <property type="evidence" value="ECO:0007669"/>
    <property type="project" value="UniProtKB-KW"/>
</dbReference>
<dbReference type="AlphaFoldDB" id="A0A2L0EPB8"/>
<dbReference type="Pfam" id="PF13847">
    <property type="entry name" value="Methyltransf_31"/>
    <property type="match status" value="1"/>
</dbReference>
<dbReference type="Gene3D" id="3.40.50.150">
    <property type="entry name" value="Vaccinia Virus protein VP39"/>
    <property type="match status" value="1"/>
</dbReference>
<organism evidence="2 3">
    <name type="scientific">Sorangium cellulosum</name>
    <name type="common">Polyangium cellulosum</name>
    <dbReference type="NCBI Taxonomy" id="56"/>
    <lineage>
        <taxon>Bacteria</taxon>
        <taxon>Pseudomonadati</taxon>
        <taxon>Myxococcota</taxon>
        <taxon>Polyangia</taxon>
        <taxon>Polyangiales</taxon>
        <taxon>Polyangiaceae</taxon>
        <taxon>Sorangium</taxon>
    </lineage>
</organism>
<accession>A0A2L0EPB8</accession>
<dbReference type="SUPFAM" id="SSF53335">
    <property type="entry name" value="S-adenosyl-L-methionine-dependent methyltransferases"/>
    <property type="match status" value="1"/>
</dbReference>
<dbReference type="InterPro" id="IPR029063">
    <property type="entry name" value="SAM-dependent_MTases_sf"/>
</dbReference>
<dbReference type="GO" id="GO:0008168">
    <property type="term" value="F:methyltransferase activity"/>
    <property type="evidence" value="ECO:0007669"/>
    <property type="project" value="UniProtKB-KW"/>
</dbReference>
<gene>
    <name evidence="2" type="primary">smtA</name>
    <name evidence="2" type="ORF">SOCE26_025460</name>
</gene>
<keyword evidence="2" id="KW-0489">Methyltransferase</keyword>
<dbReference type="PANTHER" id="PTHR43464:SF78">
    <property type="entry name" value="SLR1117 PROTEIN"/>
    <property type="match status" value="1"/>
</dbReference>
<evidence type="ECO:0000259" key="1">
    <source>
        <dbReference type="Pfam" id="PF13847"/>
    </source>
</evidence>
<dbReference type="Proteomes" id="UP000238348">
    <property type="component" value="Chromosome"/>
</dbReference>
<dbReference type="RefSeq" id="WP_104979028.1">
    <property type="nucleotide sequence ID" value="NZ_CP012673.1"/>
</dbReference>